<feature type="repeat" description="Pumilio" evidence="5">
    <location>
        <begin position="353"/>
        <end position="388"/>
    </location>
</feature>
<dbReference type="PROSITE" id="PS50303">
    <property type="entry name" value="PUM_HD"/>
    <property type="match status" value="1"/>
</dbReference>
<evidence type="ECO:0000256" key="3">
    <source>
        <dbReference type="ARBA" id="ARBA00022737"/>
    </source>
</evidence>
<dbReference type="Pfam" id="PF00806">
    <property type="entry name" value="PUF"/>
    <property type="match status" value="8"/>
</dbReference>
<feature type="domain" description="PUM-HD" evidence="6">
    <location>
        <begin position="104"/>
        <end position="449"/>
    </location>
</feature>
<dbReference type="EMBL" id="JAEFBK010000011">
    <property type="protein sequence ID" value="KAG7552422.1"/>
    <property type="molecule type" value="Genomic_DNA"/>
</dbReference>
<evidence type="ECO:0000256" key="5">
    <source>
        <dbReference type="PROSITE-ProRule" id="PRU00317"/>
    </source>
</evidence>
<evidence type="ECO:0000256" key="4">
    <source>
        <dbReference type="ARBA" id="ARBA00022884"/>
    </source>
</evidence>
<keyword evidence="8" id="KW-1185">Reference proteome</keyword>
<accession>A0A8T1Z2A3</accession>
<proteinExistence type="predicted"/>
<dbReference type="GO" id="GO:0005737">
    <property type="term" value="C:cytoplasm"/>
    <property type="evidence" value="ECO:0007669"/>
    <property type="project" value="UniProtKB-SubCell"/>
</dbReference>
<evidence type="ECO:0000259" key="6">
    <source>
        <dbReference type="PROSITE" id="PS50303"/>
    </source>
</evidence>
<dbReference type="InterPro" id="IPR033712">
    <property type="entry name" value="Pumilio_RNA-bd"/>
</dbReference>
<dbReference type="GO" id="GO:0003729">
    <property type="term" value="F:mRNA binding"/>
    <property type="evidence" value="ECO:0007669"/>
    <property type="project" value="TreeGrafter"/>
</dbReference>
<dbReference type="InterPro" id="IPR033133">
    <property type="entry name" value="PUM-HD"/>
</dbReference>
<evidence type="ECO:0000313" key="8">
    <source>
        <dbReference type="Proteomes" id="UP000694240"/>
    </source>
</evidence>
<comment type="subcellular location">
    <subcellularLocation>
        <location evidence="1">Cytoplasm</location>
    </subcellularLocation>
</comment>
<dbReference type="PANTHER" id="PTHR12537:SF63">
    <property type="entry name" value="PUMILIO HOMOLOG 15"/>
    <property type="match status" value="1"/>
</dbReference>
<evidence type="ECO:0000256" key="2">
    <source>
        <dbReference type="ARBA" id="ARBA00022490"/>
    </source>
</evidence>
<keyword evidence="3" id="KW-0677">Repeat</keyword>
<organism evidence="7 8">
    <name type="scientific">Arabidopsis thaliana x Arabidopsis arenosa</name>
    <dbReference type="NCBI Taxonomy" id="1240361"/>
    <lineage>
        <taxon>Eukaryota</taxon>
        <taxon>Viridiplantae</taxon>
        <taxon>Streptophyta</taxon>
        <taxon>Embryophyta</taxon>
        <taxon>Tracheophyta</taxon>
        <taxon>Spermatophyta</taxon>
        <taxon>Magnoliopsida</taxon>
        <taxon>eudicotyledons</taxon>
        <taxon>Gunneridae</taxon>
        <taxon>Pentapetalae</taxon>
        <taxon>rosids</taxon>
        <taxon>malvids</taxon>
        <taxon>Brassicales</taxon>
        <taxon>Brassicaceae</taxon>
        <taxon>Camelineae</taxon>
        <taxon>Arabidopsis</taxon>
    </lineage>
</organism>
<keyword evidence="2" id="KW-0963">Cytoplasm</keyword>
<dbReference type="SMART" id="SM00025">
    <property type="entry name" value="Pumilio"/>
    <property type="match status" value="8"/>
</dbReference>
<dbReference type="AlphaFoldDB" id="A0A8T1Z2A3"/>
<dbReference type="PROSITE" id="PS50302">
    <property type="entry name" value="PUM"/>
    <property type="match status" value="3"/>
</dbReference>
<dbReference type="GO" id="GO:0010608">
    <property type="term" value="P:post-transcriptional regulation of gene expression"/>
    <property type="evidence" value="ECO:0007669"/>
    <property type="project" value="TreeGrafter"/>
</dbReference>
<name>A0A8T1Z2A3_9BRAS</name>
<feature type="repeat" description="Pumilio" evidence="5">
    <location>
        <begin position="317"/>
        <end position="352"/>
    </location>
</feature>
<feature type="repeat" description="Pumilio" evidence="5">
    <location>
        <begin position="169"/>
        <end position="204"/>
    </location>
</feature>
<evidence type="ECO:0000313" key="7">
    <source>
        <dbReference type="EMBL" id="KAG7552422.1"/>
    </source>
</evidence>
<reference evidence="7 8" key="1">
    <citation type="submission" date="2020-12" db="EMBL/GenBank/DDBJ databases">
        <title>Concerted genomic and epigenomic changes stabilize Arabidopsis allopolyploids.</title>
        <authorList>
            <person name="Chen Z."/>
        </authorList>
    </citation>
    <scope>NUCLEOTIDE SEQUENCE [LARGE SCALE GENOMIC DNA]</scope>
    <source>
        <strain evidence="7">Allo738</strain>
        <tissue evidence="7">Leaf</tissue>
    </source>
</reference>
<dbReference type="CDD" id="cd07920">
    <property type="entry name" value="Pumilio"/>
    <property type="match status" value="1"/>
</dbReference>
<dbReference type="PANTHER" id="PTHR12537">
    <property type="entry name" value="RNA BINDING PROTEIN PUMILIO-RELATED"/>
    <property type="match status" value="1"/>
</dbReference>
<dbReference type="Proteomes" id="UP000694240">
    <property type="component" value="Chromosome 11"/>
</dbReference>
<sequence length="449" mass="52119">MSNRNGRVAVTPFQEAMESPAQRIWWELLRTYDHSFPLSDYSPETRASLFSSDLQTLEHEFGRFDVSEENNCANGYDARRSYNYDFHERSRSASVMDSPYPPFNGNLVDVPFFPSNPFFDQSPWSDAYGYMSGTRNTLLSRAKDRVESHLLQDVIVKGSKETIDKIFDNLISHVCELMIDPFGYRVFEKLMEKCTDEQITRVLDIVLQQPLQFVRLCVHSHGTRAIQDLMRSLCSVEQIARFMATLCHVALLLTKDANANLVILFCFNYFSPSHSRYLLEVIVQNCYQVAIDQHGYCMLNQCIRQSSRELRDPLIKEIISNVVRLCKNCYGNYVVQYLLDLEDCEVTSALSKHLDGNYVQLSYDKYGSHVVQKCLENREFRSKKIIAELLSDIDSLLVDPFGNYVIQTAWIVSEDHVRNVLLYHINRNVSFMRCNIYGRKLLQKLNLWT</sequence>
<evidence type="ECO:0000256" key="1">
    <source>
        <dbReference type="ARBA" id="ARBA00004496"/>
    </source>
</evidence>
<keyword evidence="4" id="KW-0694">RNA-binding</keyword>
<protein>
    <submittedName>
        <fullName evidence="7">Pumilio RNA-binding repeat</fullName>
    </submittedName>
</protein>
<gene>
    <name evidence="7" type="ORF">ISN45_Aa06g030230</name>
</gene>
<comment type="caution">
    <text evidence="7">The sequence shown here is derived from an EMBL/GenBank/DDBJ whole genome shotgun (WGS) entry which is preliminary data.</text>
</comment>
<dbReference type="InterPro" id="IPR001313">
    <property type="entry name" value="Pumilio_RNA-bd_rpt"/>
</dbReference>